<feature type="transmembrane region" description="Helical" evidence="1">
    <location>
        <begin position="55"/>
        <end position="73"/>
    </location>
</feature>
<protein>
    <submittedName>
        <fullName evidence="2">DUF1761 domain-containing protein</fullName>
    </submittedName>
</protein>
<feature type="transmembrane region" description="Helical" evidence="1">
    <location>
        <begin position="113"/>
        <end position="135"/>
    </location>
</feature>
<feature type="transmembrane region" description="Helical" evidence="1">
    <location>
        <begin position="6"/>
        <end position="26"/>
    </location>
</feature>
<dbReference type="RefSeq" id="WP_304145506.1">
    <property type="nucleotide sequence ID" value="NZ_JAOAIE010000056.1"/>
</dbReference>
<comment type="caution">
    <text evidence="2">The sequence shown here is derived from an EMBL/GenBank/DDBJ whole genome shotgun (WGS) entry which is preliminary data.</text>
</comment>
<dbReference type="InterPro" id="IPR013879">
    <property type="entry name" value="DUF1761"/>
</dbReference>
<evidence type="ECO:0000256" key="1">
    <source>
        <dbReference type="SAM" id="Phobius"/>
    </source>
</evidence>
<reference evidence="2" key="1">
    <citation type="journal article" date="2020" name="mSystems">
        <title>Genome- and Community-Level Interaction Insights into Carbon Utilization and Element Cycling Functions of Hydrothermarchaeota in Hydrothermal Sediment.</title>
        <authorList>
            <person name="Zhou Z."/>
            <person name="Liu Y."/>
            <person name="Xu W."/>
            <person name="Pan J."/>
            <person name="Luo Z.H."/>
            <person name="Li M."/>
        </authorList>
    </citation>
    <scope>NUCLEOTIDE SEQUENCE [LARGE SCALE GENOMIC DNA]</scope>
    <source>
        <strain evidence="2">SpSt-479</strain>
    </source>
</reference>
<name>A0A7V3E7Y5_9BACT</name>
<organism evidence="2">
    <name type="scientific">Ignavibacterium album</name>
    <dbReference type="NCBI Taxonomy" id="591197"/>
    <lineage>
        <taxon>Bacteria</taxon>
        <taxon>Pseudomonadati</taxon>
        <taxon>Ignavibacteriota</taxon>
        <taxon>Ignavibacteria</taxon>
        <taxon>Ignavibacteriales</taxon>
        <taxon>Ignavibacteriaceae</taxon>
        <taxon>Ignavibacterium</taxon>
    </lineage>
</organism>
<proteinExistence type="predicted"/>
<gene>
    <name evidence="2" type="ORF">ENS31_12790</name>
</gene>
<dbReference type="Pfam" id="PF08570">
    <property type="entry name" value="DUF1761"/>
    <property type="match status" value="1"/>
</dbReference>
<keyword evidence="1" id="KW-0472">Membrane</keyword>
<keyword evidence="1" id="KW-1133">Transmembrane helix</keyword>
<dbReference type="EMBL" id="DSUJ01000011">
    <property type="protein sequence ID" value="HFI92386.1"/>
    <property type="molecule type" value="Genomic_DNA"/>
</dbReference>
<evidence type="ECO:0000313" key="2">
    <source>
        <dbReference type="EMBL" id="HFI92386.1"/>
    </source>
</evidence>
<feature type="transmembrane region" description="Helical" evidence="1">
    <location>
        <begin position="85"/>
        <end position="106"/>
    </location>
</feature>
<dbReference type="AlphaFoldDB" id="A0A7V3E7Y5"/>
<sequence length="136" mass="15119">MNPVLINYLAVLVCGIISMVVGSIWYGPLFSKLWMKQHGFTEDELKKDFNPAKTFGLAFVGHLIMALALAYLISLTNAQSISDGLRVSLSTWLGFTAATMFVNSLFSRTTLTLFFIDSGYQLVNSIIFGVILILWK</sequence>
<accession>A0A7V3E7Y5</accession>
<keyword evidence="1" id="KW-0812">Transmembrane</keyword>